<gene>
    <name evidence="5" type="ORF">KC19_8G194500</name>
</gene>
<dbReference type="AlphaFoldDB" id="A0A8T0H2S8"/>
<dbReference type="GO" id="GO:0005576">
    <property type="term" value="C:extracellular region"/>
    <property type="evidence" value="ECO:0007669"/>
    <property type="project" value="InterPro"/>
</dbReference>
<evidence type="ECO:0000259" key="4">
    <source>
        <dbReference type="SMART" id="SM00198"/>
    </source>
</evidence>
<proteinExistence type="predicted"/>
<comment type="caution">
    <text evidence="5">The sequence shown here is derived from an EMBL/GenBank/DDBJ whole genome shotgun (WGS) entry which is preliminary data.</text>
</comment>
<organism evidence="5 6">
    <name type="scientific">Ceratodon purpureus</name>
    <name type="common">Fire moss</name>
    <name type="synonym">Dicranum purpureum</name>
    <dbReference type="NCBI Taxonomy" id="3225"/>
    <lineage>
        <taxon>Eukaryota</taxon>
        <taxon>Viridiplantae</taxon>
        <taxon>Streptophyta</taxon>
        <taxon>Embryophyta</taxon>
        <taxon>Bryophyta</taxon>
        <taxon>Bryophytina</taxon>
        <taxon>Bryopsida</taxon>
        <taxon>Dicranidae</taxon>
        <taxon>Pseudoditrichales</taxon>
        <taxon>Ditrichaceae</taxon>
        <taxon>Ceratodon</taxon>
    </lineage>
</organism>
<feature type="chain" id="PRO_5035865984" description="SCP domain-containing protein" evidence="3">
    <location>
        <begin position="27"/>
        <end position="182"/>
    </location>
</feature>
<evidence type="ECO:0000256" key="1">
    <source>
        <dbReference type="ARBA" id="ARBA00003143"/>
    </source>
</evidence>
<dbReference type="SMART" id="SM00198">
    <property type="entry name" value="SCP"/>
    <property type="match status" value="1"/>
</dbReference>
<evidence type="ECO:0000313" key="6">
    <source>
        <dbReference type="Proteomes" id="UP000822688"/>
    </source>
</evidence>
<dbReference type="SUPFAM" id="SSF55797">
    <property type="entry name" value="PR-1-like"/>
    <property type="match status" value="1"/>
</dbReference>
<accession>A0A8T0H2S8</accession>
<dbReference type="PRINTS" id="PR00837">
    <property type="entry name" value="V5TPXLIKE"/>
</dbReference>
<dbReference type="PANTHER" id="PTHR10334">
    <property type="entry name" value="CYSTEINE-RICH SECRETORY PROTEIN-RELATED"/>
    <property type="match status" value="1"/>
</dbReference>
<evidence type="ECO:0000256" key="2">
    <source>
        <dbReference type="ARBA" id="ARBA00023265"/>
    </source>
</evidence>
<protein>
    <recommendedName>
        <fullName evidence="4">SCP domain-containing protein</fullName>
    </recommendedName>
</protein>
<keyword evidence="6" id="KW-1185">Reference proteome</keyword>
<dbReference type="InterPro" id="IPR035940">
    <property type="entry name" value="CAP_sf"/>
</dbReference>
<dbReference type="PROSITE" id="PS01010">
    <property type="entry name" value="CRISP_2"/>
    <property type="match status" value="1"/>
</dbReference>
<feature type="signal peptide" evidence="3">
    <location>
        <begin position="1"/>
        <end position="26"/>
    </location>
</feature>
<keyword evidence="2" id="KW-0611">Plant defense</keyword>
<dbReference type="FunFam" id="3.40.33.10:FF:000004">
    <property type="entry name" value="CAP, cysteine-rich secretory protein, antigen 5"/>
    <property type="match status" value="1"/>
</dbReference>
<evidence type="ECO:0000256" key="3">
    <source>
        <dbReference type="SAM" id="SignalP"/>
    </source>
</evidence>
<dbReference type="Pfam" id="PF00188">
    <property type="entry name" value="CAP"/>
    <property type="match status" value="1"/>
</dbReference>
<dbReference type="InterPro" id="IPR001283">
    <property type="entry name" value="CRISP-related"/>
</dbReference>
<dbReference type="EMBL" id="CM026429">
    <property type="protein sequence ID" value="KAG0565493.1"/>
    <property type="molecule type" value="Genomic_DNA"/>
</dbReference>
<dbReference type="Proteomes" id="UP000822688">
    <property type="component" value="Chromosome 8"/>
</dbReference>
<evidence type="ECO:0000313" key="5">
    <source>
        <dbReference type="EMBL" id="KAG0565493.1"/>
    </source>
</evidence>
<dbReference type="PROSITE" id="PS01009">
    <property type="entry name" value="CRISP_1"/>
    <property type="match status" value="1"/>
</dbReference>
<dbReference type="InterPro" id="IPR002413">
    <property type="entry name" value="V5_allergen-like"/>
</dbReference>
<dbReference type="InterPro" id="IPR014044">
    <property type="entry name" value="CAP_dom"/>
</dbReference>
<name>A0A8T0H2S8_CERPU</name>
<dbReference type="PRINTS" id="PR00838">
    <property type="entry name" value="V5ALLERGEN"/>
</dbReference>
<feature type="domain" description="SCP" evidence="4">
    <location>
        <begin position="29"/>
        <end position="178"/>
    </location>
</feature>
<sequence>MASPRMSNAILVAALIVATTISVVTAQAPDQSEWLAAHNAARSAEAVGLAPLIWNASAYQYALAWAQNRSATSGCPFDHSGGNVYGENIAWSSNTTRSPTEVVQGWVSEKVNYTYSSNSCDRACAACGQSCGHYTQVVWKATTSVGCASILVPSWVCGRFTGGKFFICNYYPPGNVRGQKPY</sequence>
<keyword evidence="3" id="KW-0732">Signal</keyword>
<dbReference type="InterPro" id="IPR018244">
    <property type="entry name" value="Allrgn_V5/Tpx1_CS"/>
</dbReference>
<dbReference type="Gene3D" id="3.40.33.10">
    <property type="entry name" value="CAP"/>
    <property type="match status" value="1"/>
</dbReference>
<reference evidence="5" key="1">
    <citation type="submission" date="2020-06" db="EMBL/GenBank/DDBJ databases">
        <title>WGS assembly of Ceratodon purpureus strain R40.</title>
        <authorList>
            <person name="Carey S.B."/>
            <person name="Jenkins J."/>
            <person name="Shu S."/>
            <person name="Lovell J.T."/>
            <person name="Sreedasyam A."/>
            <person name="Maumus F."/>
            <person name="Tiley G.P."/>
            <person name="Fernandez-Pozo N."/>
            <person name="Barry K."/>
            <person name="Chen C."/>
            <person name="Wang M."/>
            <person name="Lipzen A."/>
            <person name="Daum C."/>
            <person name="Saski C.A."/>
            <person name="Payton A.C."/>
            <person name="Mcbreen J.C."/>
            <person name="Conrad R.E."/>
            <person name="Kollar L.M."/>
            <person name="Olsson S."/>
            <person name="Huttunen S."/>
            <person name="Landis J.B."/>
            <person name="Wickett N.J."/>
            <person name="Johnson M.G."/>
            <person name="Rensing S.A."/>
            <person name="Grimwood J."/>
            <person name="Schmutz J."/>
            <person name="Mcdaniel S.F."/>
        </authorList>
    </citation>
    <scope>NUCLEOTIDE SEQUENCE</scope>
    <source>
        <strain evidence="5">R40</strain>
    </source>
</reference>
<keyword evidence="2" id="KW-0568">Pathogenesis-related protein</keyword>
<comment type="function">
    <text evidence="1">Probably involved in the defense reaction of plants against pathogens.</text>
</comment>